<dbReference type="EMBL" id="CM047907">
    <property type="protein sequence ID" value="KAJ0083422.1"/>
    <property type="molecule type" value="Genomic_DNA"/>
</dbReference>
<comment type="caution">
    <text evidence="1">The sequence shown here is derived from an EMBL/GenBank/DDBJ whole genome shotgun (WGS) entry which is preliminary data.</text>
</comment>
<name>A0ACC1AAW4_9ROSI</name>
<dbReference type="Proteomes" id="UP001164250">
    <property type="component" value="Chromosome 11"/>
</dbReference>
<keyword evidence="2" id="KW-1185">Reference proteome</keyword>
<proteinExistence type="predicted"/>
<organism evidence="1 2">
    <name type="scientific">Pistacia atlantica</name>
    <dbReference type="NCBI Taxonomy" id="434234"/>
    <lineage>
        <taxon>Eukaryota</taxon>
        <taxon>Viridiplantae</taxon>
        <taxon>Streptophyta</taxon>
        <taxon>Embryophyta</taxon>
        <taxon>Tracheophyta</taxon>
        <taxon>Spermatophyta</taxon>
        <taxon>Magnoliopsida</taxon>
        <taxon>eudicotyledons</taxon>
        <taxon>Gunneridae</taxon>
        <taxon>Pentapetalae</taxon>
        <taxon>rosids</taxon>
        <taxon>malvids</taxon>
        <taxon>Sapindales</taxon>
        <taxon>Anacardiaceae</taxon>
        <taxon>Pistacia</taxon>
    </lineage>
</organism>
<evidence type="ECO:0000313" key="1">
    <source>
        <dbReference type="EMBL" id="KAJ0083422.1"/>
    </source>
</evidence>
<reference evidence="2" key="1">
    <citation type="journal article" date="2023" name="G3 (Bethesda)">
        <title>Genome assembly and association tests identify interacting loci associated with vigor, precocity, and sex in interspecific pistachio rootstocks.</title>
        <authorList>
            <person name="Palmer W."/>
            <person name="Jacygrad E."/>
            <person name="Sagayaradj S."/>
            <person name="Cavanaugh K."/>
            <person name="Han R."/>
            <person name="Bertier L."/>
            <person name="Beede B."/>
            <person name="Kafkas S."/>
            <person name="Golino D."/>
            <person name="Preece J."/>
            <person name="Michelmore R."/>
        </authorList>
    </citation>
    <scope>NUCLEOTIDE SEQUENCE [LARGE SCALE GENOMIC DNA]</scope>
</reference>
<gene>
    <name evidence="1" type="ORF">Patl1_31150</name>
</gene>
<evidence type="ECO:0000313" key="2">
    <source>
        <dbReference type="Proteomes" id="UP001164250"/>
    </source>
</evidence>
<protein>
    <submittedName>
        <fullName evidence="1">Uncharacterized protein</fullName>
    </submittedName>
</protein>
<sequence>MEYFAGSIQSAPGSGPFENALSSDWADMVDGFQKSALESRLGIPLIYGIDAVHDGDLARRIGAATALEVRATGIHYTFAPCIAVCKDPRWGRCYESYGEDTDIVRKMTPIVSGLQGEPPKGHHHLITFFSTSSVIIQICFKNNIIACAKHFVGDGGVCTVMASYSSWNGSKLHGDHFLLTEVLKNKLGFKGFLISDWEGIDELTIPYGSNYRQCISTVVNAGIDMVMVPHRFKQFVDDLTFLVESGEVPMSRIDDAVKRILRVKFLAGVFGYPFCDRSLLDIVGCKLHRELAREAVCKSLVLLKNGKNPKKPFLPLDRNSRRILVTGTHANDLGYQCGGWTKTKYGHSGGITIGTTILEAIKEAVGDKTEVIYEQYPSPHTLERQDFSFAIVAFGEEPYAENGGDNAELVIPIKGSEVINSVAERIPTLAILISGRPLTAEPQLLEKLEVFVAAWLPGSEGRGIADVIFGDYDFTGQLPVTWMGQ</sequence>
<accession>A0ACC1AAW4</accession>